<dbReference type="GO" id="GO:0005868">
    <property type="term" value="C:cytoplasmic dynein complex"/>
    <property type="evidence" value="ECO:0007669"/>
    <property type="project" value="UniProtKB-UniRule"/>
</dbReference>
<keyword evidence="7 10" id="KW-0505">Motor protein</keyword>
<accession>A0A1D1Z591</accession>
<evidence type="ECO:0000256" key="8">
    <source>
        <dbReference type="ARBA" id="ARBA00023212"/>
    </source>
</evidence>
<dbReference type="InterPro" id="IPR016561">
    <property type="entry name" value="DYNLRB1/2"/>
</dbReference>
<evidence type="ECO:0000313" key="12">
    <source>
        <dbReference type="EMBL" id="JAT62036.1"/>
    </source>
</evidence>
<gene>
    <name evidence="12" type="primary">DYNLRB2_0</name>
    <name evidence="12" type="ORF">g.150396</name>
</gene>
<keyword evidence="5 10" id="KW-0493">Microtubule</keyword>
<evidence type="ECO:0000256" key="4">
    <source>
        <dbReference type="ARBA" id="ARBA00022490"/>
    </source>
</evidence>
<feature type="domain" description="Roadblock/LAMTOR2" evidence="11">
    <location>
        <begin position="6"/>
        <end position="94"/>
    </location>
</feature>
<dbReference type="AlphaFoldDB" id="A0A1D1Z591"/>
<comment type="function">
    <text evidence="9">Acts as one of several non-catalytic accessory components of the cytoplasmic dynein 1 complex that are thought to be involved in linking dynein to cargos and to adapter proteins that regulate dynein function. Cytoplasmic dynein 1 acts as a motor for the intracellular retrograde motility of vesicles and organelles along microtubules.</text>
</comment>
<dbReference type="GO" id="GO:0007018">
    <property type="term" value="P:microtubule-based movement"/>
    <property type="evidence" value="ECO:0007669"/>
    <property type="project" value="UniProtKB-UniRule"/>
</dbReference>
<evidence type="ECO:0000256" key="3">
    <source>
        <dbReference type="ARBA" id="ARBA00022448"/>
    </source>
</evidence>
<organism evidence="12">
    <name type="scientific">Anthurium amnicola</name>
    <dbReference type="NCBI Taxonomy" id="1678845"/>
    <lineage>
        <taxon>Eukaryota</taxon>
        <taxon>Viridiplantae</taxon>
        <taxon>Streptophyta</taxon>
        <taxon>Embryophyta</taxon>
        <taxon>Tracheophyta</taxon>
        <taxon>Spermatophyta</taxon>
        <taxon>Magnoliopsida</taxon>
        <taxon>Liliopsida</taxon>
        <taxon>Araceae</taxon>
        <taxon>Pothoideae</taxon>
        <taxon>Potheae</taxon>
        <taxon>Anthurium</taxon>
    </lineage>
</organism>
<evidence type="ECO:0000256" key="5">
    <source>
        <dbReference type="ARBA" id="ARBA00022701"/>
    </source>
</evidence>
<dbReference type="InterPro" id="IPR004942">
    <property type="entry name" value="Roadblock/LAMTOR2_dom"/>
</dbReference>
<dbReference type="GO" id="GO:0045505">
    <property type="term" value="F:dynein intermediate chain binding"/>
    <property type="evidence" value="ECO:0007669"/>
    <property type="project" value="UniProtKB-UniRule"/>
</dbReference>
<evidence type="ECO:0000256" key="9">
    <source>
        <dbReference type="ARBA" id="ARBA00025362"/>
    </source>
</evidence>
<name>A0A1D1Z591_9ARAE</name>
<dbReference type="GO" id="GO:0005737">
    <property type="term" value="C:cytoplasm"/>
    <property type="evidence" value="ECO:0007669"/>
    <property type="project" value="UniProtKB-UniRule"/>
</dbReference>
<dbReference type="Gene3D" id="3.30.450.30">
    <property type="entry name" value="Dynein light chain 2a, cytoplasmic"/>
    <property type="match status" value="1"/>
</dbReference>
<keyword evidence="6 10" id="KW-0243">Dynein</keyword>
<dbReference type="FunFam" id="3.30.450.30:FF:000011">
    <property type="entry name" value="Dynein light chain roadblock"/>
    <property type="match status" value="1"/>
</dbReference>
<evidence type="ECO:0000256" key="1">
    <source>
        <dbReference type="ARBA" id="ARBA00004245"/>
    </source>
</evidence>
<dbReference type="Pfam" id="PF03259">
    <property type="entry name" value="Robl_LC7"/>
    <property type="match status" value="1"/>
</dbReference>
<dbReference type="PIRSF" id="PIRSF009998">
    <property type="entry name" value="DLC7"/>
    <property type="match status" value="1"/>
</dbReference>
<keyword evidence="8 10" id="KW-0206">Cytoskeleton</keyword>
<comment type="subcellular location">
    <subcellularLocation>
        <location evidence="1 10">Cytoplasm</location>
        <location evidence="1 10">Cytoskeleton</location>
    </subcellularLocation>
</comment>
<evidence type="ECO:0000256" key="2">
    <source>
        <dbReference type="ARBA" id="ARBA00007191"/>
    </source>
</evidence>
<keyword evidence="4 10" id="KW-0963">Cytoplasm</keyword>
<protein>
    <recommendedName>
        <fullName evidence="10">Dynein light chain roadblock</fullName>
    </recommendedName>
</protein>
<reference evidence="12" key="1">
    <citation type="submission" date="2015-07" db="EMBL/GenBank/DDBJ databases">
        <title>Transcriptome Assembly of Anthurium amnicola.</title>
        <authorList>
            <person name="Suzuki J."/>
        </authorList>
    </citation>
    <scope>NUCLEOTIDE SEQUENCE</scope>
</reference>
<evidence type="ECO:0000259" key="11">
    <source>
        <dbReference type="SMART" id="SM00960"/>
    </source>
</evidence>
<evidence type="ECO:0000256" key="7">
    <source>
        <dbReference type="ARBA" id="ARBA00023175"/>
    </source>
</evidence>
<sequence>MSEVEVEEHYKRLTNNKYVEGVLIINEDGQTIKSNLDPTLNKKYSDLITKLVEQATTCIKGMDETNDLSFLRVRTKKHEIMIVPDKEYLLIVIQNPEKK</sequence>
<dbReference type="EMBL" id="GDJX01005900">
    <property type="protein sequence ID" value="JAT62036.1"/>
    <property type="molecule type" value="Transcribed_RNA"/>
</dbReference>
<dbReference type="PANTHER" id="PTHR10779">
    <property type="entry name" value="DYNEIN LIGHT CHAIN ROADBLOCK"/>
    <property type="match status" value="1"/>
</dbReference>
<comment type="similarity">
    <text evidence="2 10">Belongs to the GAMAD family.</text>
</comment>
<keyword evidence="3 10" id="KW-0813">Transport</keyword>
<dbReference type="GO" id="GO:0005874">
    <property type="term" value="C:microtubule"/>
    <property type="evidence" value="ECO:0007669"/>
    <property type="project" value="UniProtKB-UniRule"/>
</dbReference>
<proteinExistence type="inferred from homology"/>
<dbReference type="SUPFAM" id="SSF103196">
    <property type="entry name" value="Roadblock/LC7 domain"/>
    <property type="match status" value="1"/>
</dbReference>
<evidence type="ECO:0000256" key="10">
    <source>
        <dbReference type="PIRNR" id="PIRNR009998"/>
    </source>
</evidence>
<evidence type="ECO:0000256" key="6">
    <source>
        <dbReference type="ARBA" id="ARBA00023017"/>
    </source>
</evidence>
<dbReference type="SMART" id="SM00960">
    <property type="entry name" value="Robl_LC7"/>
    <property type="match status" value="1"/>
</dbReference>